<gene>
    <name evidence="3" type="ORF">BDN70DRAFT_923289</name>
</gene>
<keyword evidence="4" id="KW-1185">Reference proteome</keyword>
<evidence type="ECO:0000313" key="4">
    <source>
        <dbReference type="Proteomes" id="UP000807469"/>
    </source>
</evidence>
<dbReference type="Proteomes" id="UP000807469">
    <property type="component" value="Unassembled WGS sequence"/>
</dbReference>
<dbReference type="EMBL" id="MU155294">
    <property type="protein sequence ID" value="KAF9476449.1"/>
    <property type="molecule type" value="Genomic_DNA"/>
</dbReference>
<feature type="region of interest" description="Disordered" evidence="1">
    <location>
        <begin position="263"/>
        <end position="297"/>
    </location>
</feature>
<evidence type="ECO:0000313" key="3">
    <source>
        <dbReference type="EMBL" id="KAF9476449.1"/>
    </source>
</evidence>
<organism evidence="3 4">
    <name type="scientific">Pholiota conissans</name>
    <dbReference type="NCBI Taxonomy" id="109636"/>
    <lineage>
        <taxon>Eukaryota</taxon>
        <taxon>Fungi</taxon>
        <taxon>Dikarya</taxon>
        <taxon>Basidiomycota</taxon>
        <taxon>Agaricomycotina</taxon>
        <taxon>Agaricomycetes</taxon>
        <taxon>Agaricomycetidae</taxon>
        <taxon>Agaricales</taxon>
        <taxon>Agaricineae</taxon>
        <taxon>Strophariaceae</taxon>
        <taxon>Pholiota</taxon>
    </lineage>
</organism>
<dbReference type="InterPro" id="IPR056672">
    <property type="entry name" value="DUF7770"/>
</dbReference>
<comment type="caution">
    <text evidence="3">The sequence shown here is derived from an EMBL/GenBank/DDBJ whole genome shotgun (WGS) entry which is preliminary data.</text>
</comment>
<evidence type="ECO:0000256" key="1">
    <source>
        <dbReference type="SAM" id="MobiDB-lite"/>
    </source>
</evidence>
<feature type="domain" description="DUF7770" evidence="2">
    <location>
        <begin position="138"/>
        <end position="215"/>
    </location>
</feature>
<evidence type="ECO:0000259" key="2">
    <source>
        <dbReference type="Pfam" id="PF24968"/>
    </source>
</evidence>
<dbReference type="AlphaFoldDB" id="A0A9P5YVY0"/>
<proteinExistence type="predicted"/>
<protein>
    <recommendedName>
        <fullName evidence="2">DUF7770 domain-containing protein</fullName>
    </recommendedName>
</protein>
<feature type="compositionally biased region" description="Polar residues" evidence="1">
    <location>
        <begin position="288"/>
        <end position="297"/>
    </location>
</feature>
<reference evidence="3" key="1">
    <citation type="submission" date="2020-11" db="EMBL/GenBank/DDBJ databases">
        <authorList>
            <consortium name="DOE Joint Genome Institute"/>
            <person name="Ahrendt S."/>
            <person name="Riley R."/>
            <person name="Andreopoulos W."/>
            <person name="Labutti K."/>
            <person name="Pangilinan J."/>
            <person name="Ruiz-Duenas F.J."/>
            <person name="Barrasa J.M."/>
            <person name="Sanchez-Garcia M."/>
            <person name="Camarero S."/>
            <person name="Miyauchi S."/>
            <person name="Serrano A."/>
            <person name="Linde D."/>
            <person name="Babiker R."/>
            <person name="Drula E."/>
            <person name="Ayuso-Fernandez I."/>
            <person name="Pacheco R."/>
            <person name="Padilla G."/>
            <person name="Ferreira P."/>
            <person name="Barriuso J."/>
            <person name="Kellner H."/>
            <person name="Castanera R."/>
            <person name="Alfaro M."/>
            <person name="Ramirez L."/>
            <person name="Pisabarro A.G."/>
            <person name="Kuo A."/>
            <person name="Tritt A."/>
            <person name="Lipzen A."/>
            <person name="He G."/>
            <person name="Yan M."/>
            <person name="Ng V."/>
            <person name="Cullen D."/>
            <person name="Martin F."/>
            <person name="Rosso M.-N."/>
            <person name="Henrissat B."/>
            <person name="Hibbett D."/>
            <person name="Martinez A.T."/>
            <person name="Grigoriev I.V."/>
        </authorList>
    </citation>
    <scope>NUCLEOTIDE SEQUENCE</scope>
    <source>
        <strain evidence="3">CIRM-BRFM 674</strain>
    </source>
</reference>
<dbReference type="Pfam" id="PF24968">
    <property type="entry name" value="DUF7770"/>
    <property type="match status" value="1"/>
</dbReference>
<name>A0A9P5YVY0_9AGAR</name>
<dbReference type="OrthoDB" id="2929217at2759"/>
<sequence length="310" mass="34137">MTWEDNGLHCFLVDSINTSAPAYTLPRRTPTTLIPIRSVKSLPDPYSLPISYLAVIPTPTGDVFHFTLGLIIDADSGTEKDDKDEQRMCIHLDASPSYTGPSILTRGVVSIDYRPSPVFLPFLFRSSSLSNSSSTMISMQDPSNKGASEPTLAPFVVALRAGMQVRVIFKCIFDQGGLDKYIFTDAGHGFRHFCATVLSDLSSAGIVEDAGVGETFEHYEEDGARVFGEKNLECGPWTRRHIGTKDSDCRSSHRGLSLKFLSESDPLDDQNQGPSQDPMKSEFHNTLGGDSSRTHSFNTAPLRQWTFFAQ</sequence>
<accession>A0A9P5YVY0</accession>